<dbReference type="PANTHER" id="PTHR11527">
    <property type="entry name" value="HEAT-SHOCK PROTEIN 20 FAMILY MEMBER"/>
    <property type="match status" value="1"/>
</dbReference>
<proteinExistence type="inferred from homology"/>
<sequence length="159" mass="17985">MALMTKLKEMMPWKRKPVKMHEGILVREDINQLFDRFLRSPLETGWSRFAGLGSGIEMYETDEHVILRADVPGVDPKQLNVTVRNGILCLSYEDQREWHDGNGGGSSRRYTAFRRSVALPEGLEVSTAEAACKNGVLAIRIPWSSEARDRSRTIVVPVD</sequence>
<evidence type="ECO:0000313" key="5">
    <source>
        <dbReference type="Proteomes" id="UP000593737"/>
    </source>
</evidence>
<dbReference type="PROSITE" id="PS01031">
    <property type="entry name" value="SHSP"/>
    <property type="match status" value="1"/>
</dbReference>
<dbReference type="InterPro" id="IPR002068">
    <property type="entry name" value="A-crystallin/Hsp20_dom"/>
</dbReference>
<organism evidence="4 5">
    <name type="scientific">Candidatus Nitrospira kreftii</name>
    <dbReference type="NCBI Taxonomy" id="2652173"/>
    <lineage>
        <taxon>Bacteria</taxon>
        <taxon>Pseudomonadati</taxon>
        <taxon>Nitrospirota</taxon>
        <taxon>Nitrospiria</taxon>
        <taxon>Nitrospirales</taxon>
        <taxon>Nitrospiraceae</taxon>
        <taxon>Nitrospira</taxon>
    </lineage>
</organism>
<dbReference type="SUPFAM" id="SSF49764">
    <property type="entry name" value="HSP20-like chaperones"/>
    <property type="match status" value="1"/>
</dbReference>
<dbReference type="InterPro" id="IPR008978">
    <property type="entry name" value="HSP20-like_chaperone"/>
</dbReference>
<dbReference type="InterPro" id="IPR031107">
    <property type="entry name" value="Small_HSP"/>
</dbReference>
<name>A0A7S8J0Y8_9BACT</name>
<evidence type="ECO:0000256" key="1">
    <source>
        <dbReference type="PROSITE-ProRule" id="PRU00285"/>
    </source>
</evidence>
<dbReference type="Gene3D" id="2.60.40.790">
    <property type="match status" value="1"/>
</dbReference>
<protein>
    <recommendedName>
        <fullName evidence="3">SHSP domain-containing protein</fullName>
    </recommendedName>
</protein>
<dbReference type="Proteomes" id="UP000593737">
    <property type="component" value="Chromosome"/>
</dbReference>
<feature type="domain" description="SHSP" evidence="3">
    <location>
        <begin position="47"/>
        <end position="159"/>
    </location>
</feature>
<accession>A0A7S8J0Y8</accession>
<dbReference type="CDD" id="cd06464">
    <property type="entry name" value="ACD_sHsps-like"/>
    <property type="match status" value="1"/>
</dbReference>
<evidence type="ECO:0000259" key="3">
    <source>
        <dbReference type="PROSITE" id="PS01031"/>
    </source>
</evidence>
<comment type="similarity">
    <text evidence="1 2">Belongs to the small heat shock protein (HSP20) family.</text>
</comment>
<evidence type="ECO:0000313" key="4">
    <source>
        <dbReference type="EMBL" id="QPD05688.1"/>
    </source>
</evidence>
<dbReference type="EMBL" id="CP047423">
    <property type="protein sequence ID" value="QPD05688.1"/>
    <property type="molecule type" value="Genomic_DNA"/>
</dbReference>
<dbReference type="Pfam" id="PF00011">
    <property type="entry name" value="HSP20"/>
    <property type="match status" value="1"/>
</dbReference>
<reference evidence="4 5" key="1">
    <citation type="journal article" date="2020" name="ISME J.">
        <title>Enrichment and physiological characterization of a novel comammox Nitrospira indicates ammonium inhibition of complete nitrification.</title>
        <authorList>
            <person name="Sakoula D."/>
            <person name="Koch H."/>
            <person name="Frank J."/>
            <person name="Jetten M.S.M."/>
            <person name="van Kessel M.A.H.J."/>
            <person name="Lucker S."/>
        </authorList>
    </citation>
    <scope>NUCLEOTIDE SEQUENCE [LARGE SCALE GENOMIC DNA]</scope>
    <source>
        <strain evidence="4">Comreactor17</strain>
    </source>
</reference>
<gene>
    <name evidence="4" type="ORF">Nkreftii_003462</name>
</gene>
<dbReference type="KEGG" id="nkf:Nkreftii_003462"/>
<dbReference type="AlphaFoldDB" id="A0A7S8J0Y8"/>
<evidence type="ECO:0000256" key="2">
    <source>
        <dbReference type="RuleBase" id="RU003616"/>
    </source>
</evidence>